<evidence type="ECO:0000313" key="2">
    <source>
        <dbReference type="Proteomes" id="UP001501495"/>
    </source>
</evidence>
<dbReference type="EMBL" id="BAAAZH010000001">
    <property type="protein sequence ID" value="GAA4107772.1"/>
    <property type="molecule type" value="Genomic_DNA"/>
</dbReference>
<proteinExistence type="predicted"/>
<reference evidence="2" key="1">
    <citation type="journal article" date="2019" name="Int. J. Syst. Evol. Microbiol.">
        <title>The Global Catalogue of Microorganisms (GCM) 10K type strain sequencing project: providing services to taxonomists for standard genome sequencing and annotation.</title>
        <authorList>
            <consortium name="The Broad Institute Genomics Platform"/>
            <consortium name="The Broad Institute Genome Sequencing Center for Infectious Disease"/>
            <person name="Wu L."/>
            <person name="Ma J."/>
        </authorList>
    </citation>
    <scope>NUCLEOTIDE SEQUENCE [LARGE SCALE GENOMIC DNA]</scope>
    <source>
        <strain evidence="2">JCM 16703</strain>
    </source>
</reference>
<evidence type="ECO:0000313" key="1">
    <source>
        <dbReference type="EMBL" id="GAA4107772.1"/>
    </source>
</evidence>
<keyword evidence="2" id="KW-1185">Reference proteome</keyword>
<gene>
    <name evidence="1" type="ORF">GCM10022215_00970</name>
</gene>
<name>A0ABP7X8Y8_9ACTN</name>
<accession>A0ABP7X8Y8</accession>
<dbReference type="Proteomes" id="UP001501495">
    <property type="component" value="Unassembled WGS sequence"/>
</dbReference>
<protein>
    <submittedName>
        <fullName evidence="1">Uncharacterized protein</fullName>
    </submittedName>
</protein>
<comment type="caution">
    <text evidence="1">The sequence shown here is derived from an EMBL/GenBank/DDBJ whole genome shotgun (WGS) entry which is preliminary data.</text>
</comment>
<organism evidence="1 2">
    <name type="scientific">Nocardioides fonticola</name>
    <dbReference type="NCBI Taxonomy" id="450363"/>
    <lineage>
        <taxon>Bacteria</taxon>
        <taxon>Bacillati</taxon>
        <taxon>Actinomycetota</taxon>
        <taxon>Actinomycetes</taxon>
        <taxon>Propionibacteriales</taxon>
        <taxon>Nocardioidaceae</taxon>
        <taxon>Nocardioides</taxon>
    </lineage>
</organism>
<sequence length="137" mass="13639">MSTKRPADAVAVQLNRPGSRPEAFALGIVQAERHTVASSAAVEHCCASPSSASPTVAAGAVRRPEAMTSAAVGVGGVSAEGLAEGVVDAVVEALVAGAAAISTSVLPPLHAAVVPSSAEIARVLSRVRRRVIAVLRS</sequence>